<dbReference type="Proteomes" id="UP001321473">
    <property type="component" value="Unassembled WGS sequence"/>
</dbReference>
<dbReference type="Gene3D" id="3.40.390.10">
    <property type="entry name" value="Collagenase (Catalytic Domain)"/>
    <property type="match status" value="2"/>
</dbReference>
<dbReference type="InterPro" id="IPR024079">
    <property type="entry name" value="MetalloPept_cat_dom_sf"/>
</dbReference>
<keyword evidence="2" id="KW-0732">Signal</keyword>
<dbReference type="PROSITE" id="PS51885">
    <property type="entry name" value="NEPRILYSIN"/>
    <property type="match status" value="1"/>
</dbReference>
<organism evidence="4 5">
    <name type="scientific">Amblyomma americanum</name>
    <name type="common">Lone star tick</name>
    <dbReference type="NCBI Taxonomy" id="6943"/>
    <lineage>
        <taxon>Eukaryota</taxon>
        <taxon>Metazoa</taxon>
        <taxon>Ecdysozoa</taxon>
        <taxon>Arthropoda</taxon>
        <taxon>Chelicerata</taxon>
        <taxon>Arachnida</taxon>
        <taxon>Acari</taxon>
        <taxon>Parasitiformes</taxon>
        <taxon>Ixodida</taxon>
        <taxon>Ixodoidea</taxon>
        <taxon>Ixodidae</taxon>
        <taxon>Amblyomminae</taxon>
        <taxon>Amblyomma</taxon>
    </lineage>
</organism>
<feature type="signal peptide" evidence="2">
    <location>
        <begin position="1"/>
        <end position="18"/>
    </location>
</feature>
<evidence type="ECO:0000256" key="2">
    <source>
        <dbReference type="SAM" id="SignalP"/>
    </source>
</evidence>
<comment type="similarity">
    <text evidence="1">Belongs to the peptidase M13 family.</text>
</comment>
<keyword evidence="5" id="KW-1185">Reference proteome</keyword>
<dbReference type="SUPFAM" id="SSF55486">
    <property type="entry name" value="Metalloproteases ('zincins'), catalytic domain"/>
    <property type="match status" value="1"/>
</dbReference>
<proteinExistence type="inferred from homology"/>
<accession>A0AAQ4CXX6</accession>
<evidence type="ECO:0000313" key="5">
    <source>
        <dbReference type="Proteomes" id="UP001321473"/>
    </source>
</evidence>
<dbReference type="GO" id="GO:0004222">
    <property type="term" value="F:metalloendopeptidase activity"/>
    <property type="evidence" value="ECO:0007669"/>
    <property type="project" value="InterPro"/>
</dbReference>
<protein>
    <recommendedName>
        <fullName evidence="3">Peptidase M13 N-terminal domain-containing protein</fullName>
    </recommendedName>
</protein>
<dbReference type="PANTHER" id="PTHR11733">
    <property type="entry name" value="ZINC METALLOPROTEASE FAMILY M13 NEPRILYSIN-RELATED"/>
    <property type="match status" value="1"/>
</dbReference>
<name>A0AAQ4CXX6_AMBAM</name>
<dbReference type="AlphaFoldDB" id="A0AAQ4CXX6"/>
<evidence type="ECO:0000259" key="3">
    <source>
        <dbReference type="Pfam" id="PF05649"/>
    </source>
</evidence>
<dbReference type="InterPro" id="IPR008753">
    <property type="entry name" value="Peptidase_M13_N"/>
</dbReference>
<feature type="domain" description="Peptidase M13 N-terminal" evidence="3">
    <location>
        <begin position="57"/>
        <end position="404"/>
    </location>
</feature>
<sequence length="693" mass="77745">MAVCIVAFLCSLLSAGGALLFFALRQVPAPYLDACSSLSCKRAMWDLDRLIDASIDPCHDFYGHVCRRWIRRTDAGYLEAAARNLLRDLNSSLNEVNEPHRVSSRFFSLAQFYQLCHRFLVARGLQLSDMLRYFSRYHDLLALSTFPEVIRRLVDLSLLRGVHTLLDIRLVRVSHAVVRLRFGRGRSLAQKCCDNSTNQLLLYLKSLLSATTAMLAEKHGSRRPSLNATDIVLKDRHIHPLLIAQNDERHYNISILKSLSKGVSSEQWLEALNAALPPKSRVENSSRILVDNADSISQVLNYFGSHSDRGVSYIYVQVLMEAMRFDYLRRHSPQGPEGAVKTCLRATWSALSGSRDLMVSAFLGAHGSAARAVFRRVLSSVLLDVERSAWMSDLIRQNAKVEVGSVSLRIFPPTALNTSSDKEGPKIASSSALSLFPGLFMDLREARQKGVLVDPPLVSVSTEAYRSNEFFFDSRVAYDAASHSLRVPEAVRREPILYPEDVPLEFALGTLGMVMARELLRAAVQSSTPALWTTQEQHPGLFVKRLILVTRDVLTQVAFLRYDQCVNALALRAMNVSIERPRDKETPEYYFWLQGARTAYDALSASYAAERRASNWHSFWLAAQRTFFRRMCLLSCRPQLELPLPEDQKPEPVNFKSGAAVPARVTCLLPLLNMPEFSAAFECGHTAPACTVT</sequence>
<comment type="caution">
    <text evidence="4">The sequence shown here is derived from an EMBL/GenBank/DDBJ whole genome shotgun (WGS) entry which is preliminary data.</text>
</comment>
<evidence type="ECO:0000313" key="4">
    <source>
        <dbReference type="EMBL" id="KAK8755066.1"/>
    </source>
</evidence>
<dbReference type="Pfam" id="PF05649">
    <property type="entry name" value="Peptidase_M13_N"/>
    <property type="match status" value="1"/>
</dbReference>
<feature type="chain" id="PRO_5042887748" description="Peptidase M13 N-terminal domain-containing protein" evidence="2">
    <location>
        <begin position="19"/>
        <end position="693"/>
    </location>
</feature>
<gene>
    <name evidence="4" type="ORF">V5799_002234</name>
</gene>
<dbReference type="PANTHER" id="PTHR11733:SF241">
    <property type="entry name" value="GH26575P-RELATED"/>
    <property type="match status" value="1"/>
</dbReference>
<evidence type="ECO:0000256" key="1">
    <source>
        <dbReference type="ARBA" id="ARBA00007357"/>
    </source>
</evidence>
<dbReference type="GO" id="GO:0016485">
    <property type="term" value="P:protein processing"/>
    <property type="evidence" value="ECO:0007669"/>
    <property type="project" value="TreeGrafter"/>
</dbReference>
<dbReference type="InterPro" id="IPR000718">
    <property type="entry name" value="Peptidase_M13"/>
</dbReference>
<reference evidence="4 5" key="1">
    <citation type="journal article" date="2023" name="Arcadia Sci">
        <title>De novo assembly of a long-read Amblyomma americanum tick genome.</title>
        <authorList>
            <person name="Chou S."/>
            <person name="Poskanzer K.E."/>
            <person name="Rollins M."/>
            <person name="Thuy-Boun P.S."/>
        </authorList>
    </citation>
    <scope>NUCLEOTIDE SEQUENCE [LARGE SCALE GENOMIC DNA]</scope>
    <source>
        <strain evidence="4">F_SG_1</strain>
        <tissue evidence="4">Salivary glands</tissue>
    </source>
</reference>
<dbReference type="GO" id="GO:0005886">
    <property type="term" value="C:plasma membrane"/>
    <property type="evidence" value="ECO:0007669"/>
    <property type="project" value="TreeGrafter"/>
</dbReference>
<dbReference type="EMBL" id="JARKHS020036757">
    <property type="protein sequence ID" value="KAK8755066.1"/>
    <property type="molecule type" value="Genomic_DNA"/>
</dbReference>